<evidence type="ECO:0000313" key="2">
    <source>
        <dbReference type="Proteomes" id="UP000620670"/>
    </source>
</evidence>
<dbReference type="EMBL" id="JAELXT010000001">
    <property type="protein sequence ID" value="MBJ6123951.1"/>
    <property type="molecule type" value="Genomic_DNA"/>
</dbReference>
<dbReference type="Proteomes" id="UP000620670">
    <property type="component" value="Unassembled WGS sequence"/>
</dbReference>
<name>A0ABS0XV80_9HYPH</name>
<reference evidence="2" key="1">
    <citation type="submission" date="2020-12" db="EMBL/GenBank/DDBJ databases">
        <title>Hymenobacter sp.</title>
        <authorList>
            <person name="Kim M.K."/>
        </authorList>
    </citation>
    <scope>NUCLEOTIDE SEQUENCE [LARGE SCALE GENOMIC DNA]</scope>
    <source>
        <strain evidence="2">BT325</strain>
    </source>
</reference>
<evidence type="ECO:0000313" key="1">
    <source>
        <dbReference type="EMBL" id="MBJ6123951.1"/>
    </source>
</evidence>
<keyword evidence="2" id="KW-1185">Reference proteome</keyword>
<organism evidence="1 2">
    <name type="scientific">Microvirga splendida</name>
    <dbReference type="NCBI Taxonomy" id="2795727"/>
    <lineage>
        <taxon>Bacteria</taxon>
        <taxon>Pseudomonadati</taxon>
        <taxon>Pseudomonadota</taxon>
        <taxon>Alphaproteobacteria</taxon>
        <taxon>Hyphomicrobiales</taxon>
        <taxon>Methylobacteriaceae</taxon>
        <taxon>Microvirga</taxon>
    </lineage>
</organism>
<sequence length="149" mass="16306">MFLGIMRAAQALVLNAMRRFADAAALQIATLMLLGCAVLSEIQSIRPSSLPGVNSIAGNVDLFFPNVTDEVEEARGSTDQFFVLKSRSNDQVRPLSLDNRQSDGVDEAYWGHCHDDDDFADCRLHAAHARQVSPGFPLLSRKSTFSSHA</sequence>
<gene>
    <name evidence="1" type="ORF">JAO75_00895</name>
</gene>
<proteinExistence type="predicted"/>
<protein>
    <submittedName>
        <fullName evidence="1">Uncharacterized protein</fullName>
    </submittedName>
</protein>
<comment type="caution">
    <text evidence="1">The sequence shown here is derived from an EMBL/GenBank/DDBJ whole genome shotgun (WGS) entry which is preliminary data.</text>
</comment>
<dbReference type="RefSeq" id="WP_199045843.1">
    <property type="nucleotide sequence ID" value="NZ_JAELXT010000001.1"/>
</dbReference>
<accession>A0ABS0XV80</accession>